<dbReference type="PANTHER" id="PTHR37981:SF1">
    <property type="entry name" value="SGNH HYDROLASE-TYPE ESTERASE DOMAIN-CONTAINING PROTEIN"/>
    <property type="match status" value="1"/>
</dbReference>
<dbReference type="InterPro" id="IPR036514">
    <property type="entry name" value="SGNH_hydro_sf"/>
</dbReference>
<dbReference type="Gene3D" id="3.40.50.1110">
    <property type="entry name" value="SGNH hydrolase"/>
    <property type="match status" value="1"/>
</dbReference>
<evidence type="ECO:0000313" key="3">
    <source>
        <dbReference type="EMBL" id="MFC7617522.1"/>
    </source>
</evidence>
<proteinExistence type="predicted"/>
<dbReference type="InterPro" id="IPR013830">
    <property type="entry name" value="SGNH_hydro"/>
</dbReference>
<dbReference type="InterPro" id="IPR037460">
    <property type="entry name" value="SEST-like"/>
</dbReference>
<dbReference type="EMBL" id="JBHTEY010000004">
    <property type="protein sequence ID" value="MFC7617522.1"/>
    <property type="molecule type" value="Genomic_DNA"/>
</dbReference>
<feature type="domain" description="SGNH hydrolase-type esterase" evidence="2">
    <location>
        <begin position="43"/>
        <end position="282"/>
    </location>
</feature>
<comment type="caution">
    <text evidence="3">The sequence shown here is derived from an EMBL/GenBank/DDBJ whole genome shotgun (WGS) entry which is preliminary data.</text>
</comment>
<evidence type="ECO:0000313" key="4">
    <source>
        <dbReference type="Proteomes" id="UP001596512"/>
    </source>
</evidence>
<protein>
    <submittedName>
        <fullName evidence="3">SGNH/GDSL hydrolase family protein</fullName>
        <ecNumber evidence="3">3.1.-.-</ecNumber>
    </submittedName>
</protein>
<keyword evidence="1" id="KW-0732">Signal</keyword>
<accession>A0ABW2TX87</accession>
<dbReference type="Pfam" id="PF13472">
    <property type="entry name" value="Lipase_GDSL_2"/>
    <property type="match status" value="1"/>
</dbReference>
<dbReference type="GO" id="GO:0016787">
    <property type="term" value="F:hydrolase activity"/>
    <property type="evidence" value="ECO:0007669"/>
    <property type="project" value="UniProtKB-KW"/>
</dbReference>
<evidence type="ECO:0000259" key="2">
    <source>
        <dbReference type="Pfam" id="PF13472"/>
    </source>
</evidence>
<dbReference type="PANTHER" id="PTHR37981">
    <property type="entry name" value="LIPASE 2"/>
    <property type="match status" value="1"/>
</dbReference>
<sequence length="299" mass="30739">MLTPGRSRRTIAAMRRAAALAIALLVGVPAAPASAAPGRHYVAIGDSYASGPGIPERVGEPAGCGRSSNNYPSVLARWVRFASVTDVTCGGARTEDMWAPQAVPGGANPPQLDAVTRRASLVTVSVGGNDIGFGEILATCGRLAAADPLGAPCQAHYTAGGTDVLAARIDTVAGEVAGVLAEVRRRAPHAEIVLVGYLRILPDGPGCWPAVPFAAGDTPYFNGTQRRLNDTLARVARESGALFANPYTSGHDACAAPEDRWVEPLRPASPAAPIHPNARGMAVTAAVVLVTTLLSARTT</sequence>
<feature type="signal peptide" evidence="1">
    <location>
        <begin position="1"/>
        <end position="35"/>
    </location>
</feature>
<feature type="chain" id="PRO_5045457689" evidence="1">
    <location>
        <begin position="36"/>
        <end position="299"/>
    </location>
</feature>
<keyword evidence="3" id="KW-0378">Hydrolase</keyword>
<evidence type="ECO:0000256" key="1">
    <source>
        <dbReference type="SAM" id="SignalP"/>
    </source>
</evidence>
<dbReference type="Proteomes" id="UP001596512">
    <property type="component" value="Unassembled WGS sequence"/>
</dbReference>
<keyword evidence="4" id="KW-1185">Reference proteome</keyword>
<organism evidence="3 4">
    <name type="scientific">Actinokineospora soli</name>
    <dbReference type="NCBI Taxonomy" id="1048753"/>
    <lineage>
        <taxon>Bacteria</taxon>
        <taxon>Bacillati</taxon>
        <taxon>Actinomycetota</taxon>
        <taxon>Actinomycetes</taxon>
        <taxon>Pseudonocardiales</taxon>
        <taxon>Pseudonocardiaceae</taxon>
        <taxon>Actinokineospora</taxon>
    </lineage>
</organism>
<name>A0ABW2TX87_9PSEU</name>
<dbReference type="SUPFAM" id="SSF52266">
    <property type="entry name" value="SGNH hydrolase"/>
    <property type="match status" value="1"/>
</dbReference>
<reference evidence="4" key="1">
    <citation type="journal article" date="2019" name="Int. J. Syst. Evol. Microbiol.">
        <title>The Global Catalogue of Microorganisms (GCM) 10K type strain sequencing project: providing services to taxonomists for standard genome sequencing and annotation.</title>
        <authorList>
            <consortium name="The Broad Institute Genomics Platform"/>
            <consortium name="The Broad Institute Genome Sequencing Center for Infectious Disease"/>
            <person name="Wu L."/>
            <person name="Ma J."/>
        </authorList>
    </citation>
    <scope>NUCLEOTIDE SEQUENCE [LARGE SCALE GENOMIC DNA]</scope>
    <source>
        <strain evidence="4">JCM 17695</strain>
    </source>
</reference>
<dbReference type="CDD" id="cd01823">
    <property type="entry name" value="SEST_like"/>
    <property type="match status" value="1"/>
</dbReference>
<dbReference type="EC" id="3.1.-.-" evidence="3"/>
<gene>
    <name evidence="3" type="ORF">ACFQV2_32980</name>
</gene>